<dbReference type="Proteomes" id="UP000077521">
    <property type="component" value="Unassembled WGS sequence"/>
</dbReference>
<evidence type="ECO:0000313" key="2">
    <source>
        <dbReference type="EMBL" id="KAE8242639.1"/>
    </source>
</evidence>
<gene>
    <name evidence="2" type="ORF">A4X13_0g7075</name>
</gene>
<protein>
    <recommendedName>
        <fullName evidence="4">FHA domain-containing protein</fullName>
    </recommendedName>
</protein>
<sequence length="230" mass="25050">MQHSSILTFLNFTPQDPTLNLKKFDFILHPRLQNLNIINDFLLNLDFFVGDEAHVQLWQDSPALWSSRADVGIYVNGLLLTAQPIILHDGDIIAFPRRRYEFRTAVRFRVEVDLLELSCGVDLELNMVRVVAKEMREEEERGLKTGGAASAVLTDTTPTSSSAPSSKSPTTSSSQISLPLPSSSSGPDVSSIASRIRSPPPVFTPSSPSSTIPSATSVLTSPLSSPSDLN</sequence>
<feature type="compositionally biased region" description="Low complexity" evidence="1">
    <location>
        <begin position="204"/>
        <end position="230"/>
    </location>
</feature>
<evidence type="ECO:0008006" key="4">
    <source>
        <dbReference type="Google" id="ProtNLM"/>
    </source>
</evidence>
<feature type="region of interest" description="Disordered" evidence="1">
    <location>
        <begin position="139"/>
        <end position="230"/>
    </location>
</feature>
<accession>A0A177TEJ2</accession>
<reference evidence="2" key="1">
    <citation type="submission" date="2016-04" db="EMBL/GenBank/DDBJ databases">
        <authorList>
            <person name="Nguyen H.D."/>
            <person name="Samba Siva P."/>
            <person name="Cullis J."/>
            <person name="Levesque C.A."/>
            <person name="Hambleton S."/>
        </authorList>
    </citation>
    <scope>NUCLEOTIDE SEQUENCE</scope>
    <source>
        <strain evidence="2">DAOMC 236416</strain>
    </source>
</reference>
<evidence type="ECO:0000313" key="3">
    <source>
        <dbReference type="Proteomes" id="UP000077521"/>
    </source>
</evidence>
<name>A0A177TEJ2_9BASI</name>
<comment type="caution">
    <text evidence="2">The sequence shown here is derived from an EMBL/GenBank/DDBJ whole genome shotgun (WGS) entry which is preliminary data.</text>
</comment>
<proteinExistence type="predicted"/>
<dbReference type="AlphaFoldDB" id="A0A177TEJ2"/>
<feature type="compositionally biased region" description="Low complexity" evidence="1">
    <location>
        <begin position="154"/>
        <end position="197"/>
    </location>
</feature>
<dbReference type="EMBL" id="LWDF02000787">
    <property type="protein sequence ID" value="KAE8242639.1"/>
    <property type="molecule type" value="Genomic_DNA"/>
</dbReference>
<reference evidence="2" key="2">
    <citation type="journal article" date="2019" name="IMA Fungus">
        <title>Genome sequencing and comparison of five Tilletia species to identify candidate genes for the detection of regulated species infecting wheat.</title>
        <authorList>
            <person name="Nguyen H.D.T."/>
            <person name="Sultana T."/>
            <person name="Kesanakurti P."/>
            <person name="Hambleton S."/>
        </authorList>
    </citation>
    <scope>NUCLEOTIDE SEQUENCE</scope>
    <source>
        <strain evidence="2">DAOMC 236416</strain>
    </source>
</reference>
<organism evidence="2 3">
    <name type="scientific">Tilletia indica</name>
    <dbReference type="NCBI Taxonomy" id="43049"/>
    <lineage>
        <taxon>Eukaryota</taxon>
        <taxon>Fungi</taxon>
        <taxon>Dikarya</taxon>
        <taxon>Basidiomycota</taxon>
        <taxon>Ustilaginomycotina</taxon>
        <taxon>Exobasidiomycetes</taxon>
        <taxon>Tilletiales</taxon>
        <taxon>Tilletiaceae</taxon>
        <taxon>Tilletia</taxon>
    </lineage>
</organism>
<evidence type="ECO:0000256" key="1">
    <source>
        <dbReference type="SAM" id="MobiDB-lite"/>
    </source>
</evidence>
<keyword evidence="3" id="KW-1185">Reference proteome</keyword>